<comment type="domain">
    <text evidence="14">The twin CX3C motif contains 4 conserved Cys residues that form 2 disulfide bonds in the mitochondrial intermembrane space.</text>
</comment>
<evidence type="ECO:0000313" key="18">
    <source>
        <dbReference type="Proteomes" id="UP000054383"/>
    </source>
</evidence>
<evidence type="ECO:0000256" key="7">
    <source>
        <dbReference type="ARBA" id="ARBA00022927"/>
    </source>
</evidence>
<evidence type="ECO:0000256" key="2">
    <source>
        <dbReference type="ARBA" id="ARBA00006720"/>
    </source>
</evidence>
<evidence type="ECO:0000256" key="10">
    <source>
        <dbReference type="ARBA" id="ARBA00023157"/>
    </source>
</evidence>
<keyword evidence="10 14" id="KW-1015">Disulfide bond</keyword>
<dbReference type="SUPFAM" id="SSF144122">
    <property type="entry name" value="Tim10-like"/>
    <property type="match status" value="1"/>
</dbReference>
<evidence type="ECO:0000256" key="12">
    <source>
        <dbReference type="ARBA" id="ARBA00025151"/>
    </source>
</evidence>
<comment type="similarity">
    <text evidence="2 14">Belongs to the small Tim family.</text>
</comment>
<dbReference type="GO" id="GO:0046872">
    <property type="term" value="F:metal ion binding"/>
    <property type="evidence" value="ECO:0007669"/>
    <property type="project" value="UniProtKB-KW"/>
</dbReference>
<keyword evidence="4" id="KW-0479">Metal-binding</keyword>
<keyword evidence="5 14" id="KW-0472">Membrane</keyword>
<organism evidence="17 18">
    <name type="scientific">Talaromyces islandicus</name>
    <name type="common">Penicillium islandicum</name>
    <dbReference type="NCBI Taxonomy" id="28573"/>
    <lineage>
        <taxon>Eukaryota</taxon>
        <taxon>Fungi</taxon>
        <taxon>Dikarya</taxon>
        <taxon>Ascomycota</taxon>
        <taxon>Pezizomycotina</taxon>
        <taxon>Eurotiomycetes</taxon>
        <taxon>Eurotiomycetidae</taxon>
        <taxon>Eurotiales</taxon>
        <taxon>Trichocomaceae</taxon>
        <taxon>Talaromyces</taxon>
        <taxon>Talaromyces sect. Islandici</taxon>
    </lineage>
</organism>
<accession>A0A0U1M1D5</accession>
<proteinExistence type="inferred from homology"/>
<dbReference type="EMBL" id="CVMT01000005">
    <property type="protein sequence ID" value="CRG88956.1"/>
    <property type="molecule type" value="Genomic_DNA"/>
</dbReference>
<keyword evidence="18" id="KW-1185">Reference proteome</keyword>
<evidence type="ECO:0000259" key="16">
    <source>
        <dbReference type="Pfam" id="PF02953"/>
    </source>
</evidence>
<protein>
    <recommendedName>
        <fullName evidence="14">Mitochondrial import inner membrane translocase subunit</fullName>
    </recommendedName>
</protein>
<feature type="domain" description="Tim10-like" evidence="16">
    <location>
        <begin position="27"/>
        <end position="88"/>
    </location>
</feature>
<keyword evidence="11 14" id="KW-0143">Chaperone</keyword>
<comment type="subunit">
    <text evidence="13">Heterohexamer; composed of 3 copies of TIM8 and 3 copies of TIM13, named soluble 70 kDa complex. Associates with the TIM22 complex, whose core is composed of TIM22 and TIM54. Interacts with the transmembrane regions of multi-pass transmembrane proteins in transit.</text>
</comment>
<dbReference type="FunFam" id="1.10.287.810:FF:000001">
    <property type="entry name" value="mitochondrial import inner membrane translocase subunit TIM13"/>
    <property type="match status" value="1"/>
</dbReference>
<evidence type="ECO:0000256" key="6">
    <source>
        <dbReference type="ARBA" id="ARBA00022833"/>
    </source>
</evidence>
<keyword evidence="9 14" id="KW-0496">Mitochondrion</keyword>
<keyword evidence="8 14" id="KW-0811">Translocation</keyword>
<dbReference type="AlphaFoldDB" id="A0A0U1M1D5"/>
<dbReference type="InterPro" id="IPR035427">
    <property type="entry name" value="Tim10-like_dom_sf"/>
</dbReference>
<keyword evidence="3 14" id="KW-0813">Transport</keyword>
<evidence type="ECO:0000256" key="8">
    <source>
        <dbReference type="ARBA" id="ARBA00023010"/>
    </source>
</evidence>
<dbReference type="STRING" id="28573.A0A0U1M1D5"/>
<dbReference type="GO" id="GO:0045039">
    <property type="term" value="P:protein insertion into mitochondrial inner membrane"/>
    <property type="evidence" value="ECO:0007669"/>
    <property type="project" value="EnsemblFungi"/>
</dbReference>
<feature type="compositionally biased region" description="Low complexity" evidence="15">
    <location>
        <begin position="1"/>
        <end position="18"/>
    </location>
</feature>
<dbReference type="Pfam" id="PF02953">
    <property type="entry name" value="zf-Tim10_DDP"/>
    <property type="match status" value="1"/>
</dbReference>
<evidence type="ECO:0000256" key="11">
    <source>
        <dbReference type="ARBA" id="ARBA00023186"/>
    </source>
</evidence>
<keyword evidence="7 14" id="KW-0653">Protein transport</keyword>
<dbReference type="GO" id="GO:0015031">
    <property type="term" value="P:protein transport"/>
    <property type="evidence" value="ECO:0007669"/>
    <property type="project" value="UniProtKB-KW"/>
</dbReference>
<evidence type="ECO:0000313" key="17">
    <source>
        <dbReference type="EMBL" id="CRG88956.1"/>
    </source>
</evidence>
<evidence type="ECO:0000256" key="3">
    <source>
        <dbReference type="ARBA" id="ARBA00022448"/>
    </source>
</evidence>
<dbReference type="Gene3D" id="1.10.287.810">
    <property type="entry name" value="Mitochondrial import inner membrane translocase subunit tim13 like domains"/>
    <property type="match status" value="1"/>
</dbReference>
<keyword evidence="6" id="KW-0862">Zinc</keyword>
<keyword evidence="5 14" id="KW-0999">Mitochondrion inner membrane</keyword>
<dbReference type="InterPro" id="IPR004217">
    <property type="entry name" value="Tim10-like"/>
</dbReference>
<dbReference type="OMA" id="MAAWNQV"/>
<evidence type="ECO:0000256" key="13">
    <source>
        <dbReference type="ARBA" id="ARBA00025862"/>
    </source>
</evidence>
<dbReference type="GO" id="GO:0005743">
    <property type="term" value="C:mitochondrial inner membrane"/>
    <property type="evidence" value="ECO:0007669"/>
    <property type="project" value="UniProtKB-SubCell"/>
</dbReference>
<evidence type="ECO:0000256" key="14">
    <source>
        <dbReference type="RuleBase" id="RU367043"/>
    </source>
</evidence>
<feature type="region of interest" description="Disordered" evidence="15">
    <location>
        <begin position="1"/>
        <end position="20"/>
    </location>
</feature>
<gene>
    <name evidence="17" type="ORF">PISL3812_05991</name>
</gene>
<name>A0A0U1M1D5_TALIS</name>
<reference evidence="17 18" key="1">
    <citation type="submission" date="2015-04" db="EMBL/GenBank/DDBJ databases">
        <authorList>
            <person name="Syromyatnikov M.Y."/>
            <person name="Popov V.N."/>
        </authorList>
    </citation>
    <scope>NUCLEOTIDE SEQUENCE [LARGE SCALE GENOMIC DNA]</scope>
    <source>
        <strain evidence="17">WF-38-12</strain>
    </source>
</reference>
<dbReference type="GO" id="GO:0140318">
    <property type="term" value="F:protein transporter activity"/>
    <property type="evidence" value="ECO:0007669"/>
    <property type="project" value="EnsemblFungi"/>
</dbReference>
<dbReference type="OrthoDB" id="7813104at2759"/>
<comment type="function">
    <text evidence="12">Mitochondrial intermembrane chaperone that participates in the import and insertion of some multi-pass transmembrane proteins into the mitochondrial inner membrane. Also required for the transfer of beta-barrel precursors from the TOM complex to the sorting and assembly machinery (SAM complex) of the outer membrane. Acts as a chaperone-like protein that protects the hydrophobic precursors from aggregation and guide them through the mitochondrial intermembrane space. The TIM8-TIM13 complex is non essential and only mediates the import of few proteins, while the predominant TIM9-TIM10 70 kDa complex is crucial and mediates the import of much more proteins.</text>
</comment>
<evidence type="ECO:0000256" key="15">
    <source>
        <dbReference type="SAM" id="MobiDB-lite"/>
    </source>
</evidence>
<evidence type="ECO:0000256" key="5">
    <source>
        <dbReference type="ARBA" id="ARBA00022792"/>
    </source>
</evidence>
<evidence type="ECO:0000256" key="1">
    <source>
        <dbReference type="ARBA" id="ARBA00004137"/>
    </source>
</evidence>
<evidence type="ECO:0000256" key="9">
    <source>
        <dbReference type="ARBA" id="ARBA00023128"/>
    </source>
</evidence>
<comment type="subcellular location">
    <subcellularLocation>
        <location evidence="1 14">Mitochondrion inner membrane</location>
        <topology evidence="1 14">Peripheral membrane protein</topology>
        <orientation evidence="1 14">Intermembrane side</orientation>
    </subcellularLocation>
</comment>
<dbReference type="GO" id="GO:0042719">
    <property type="term" value="C:mitochondrial intermembrane space chaperone complex"/>
    <property type="evidence" value="ECO:0007669"/>
    <property type="project" value="EnsemblFungi"/>
</dbReference>
<dbReference type="Proteomes" id="UP000054383">
    <property type="component" value="Unassembled WGS sequence"/>
</dbReference>
<evidence type="ECO:0000256" key="4">
    <source>
        <dbReference type="ARBA" id="ARBA00022723"/>
    </source>
</evidence>
<sequence length="107" mass="11367">MSFFGSSSSSSPAADPSSTELKNALMKQVQAEAAMTNARALVGKINENCFDRCITSPGSSLSSGETSCLSSCMEKYISVWNATSRAYINRVQLETKNMSGAEGLLPQ</sequence>